<protein>
    <submittedName>
        <fullName evidence="2">Uncharacterized protein</fullName>
    </submittedName>
</protein>
<evidence type="ECO:0000313" key="3">
    <source>
        <dbReference type="Proteomes" id="UP000295604"/>
    </source>
</evidence>
<dbReference type="AlphaFoldDB" id="A0A4R8T9I1"/>
<feature type="compositionally biased region" description="Low complexity" evidence="1">
    <location>
        <begin position="150"/>
        <end position="162"/>
    </location>
</feature>
<comment type="caution">
    <text evidence="2">The sequence shown here is derived from an EMBL/GenBank/DDBJ whole genome shotgun (WGS) entry which is preliminary data.</text>
</comment>
<sequence length="500" mass="55343">MAPSSKNIKNGKRRVGVDLASTQVAKRAKADDESPLINLSQLPSGKGIKDFTQNDGNTFTIMTAKKNMAKRVEERLLDIEGDPDEMFTLVCQRGVPSRHLQRVQPAKFGGGSSDLTSRQRRAKREAERELKRNKPTPSFAERVSQPPRTQGQQGPAQKDQQANPSESPSHQGYQGRGGNGTGYVAPRGGLKKSQFAQGLQGSRHAPSSFTNDKASDHIDDRETRAAISKNKSDAGPFRGSPQASQTDIESAARHTGARDRPPFHLKVNLTEAERDAIATHGMESVDRKDMAKARCGSCGHYGHRLIDCVFPDRAGNLSGCPLCNDKRHDFGKCPGSNYAHVHDQPGLTYDILVGRRRNKPPIRLSYGWPVLLKTHQESTFSSSFGTKGPFPLTQKFVKRMKRSEIKKNGKVFMPWVHYNYKDDEGVLSDGNKHLISDRKTATFKQVMRNYNKLNKSEVYNEKVPEDAVMELEEEGAENEAANVPLPASPSSPDRVEEISS</sequence>
<dbReference type="EMBL" id="QAPF01000178">
    <property type="protein sequence ID" value="TEA14025.1"/>
    <property type="molecule type" value="Genomic_DNA"/>
</dbReference>
<gene>
    <name evidence="2" type="ORF">C8034_v006867</name>
</gene>
<proteinExistence type="predicted"/>
<reference evidence="2 3" key="1">
    <citation type="submission" date="2018-11" db="EMBL/GenBank/DDBJ databases">
        <title>Genome sequence and assembly of Colletotrichum sidae.</title>
        <authorList>
            <person name="Gan P."/>
            <person name="Shirasu K."/>
        </authorList>
    </citation>
    <scope>NUCLEOTIDE SEQUENCE [LARGE SCALE GENOMIC DNA]</scope>
    <source>
        <strain evidence="2 3">CBS 518.97</strain>
    </source>
</reference>
<name>A0A4R8T9I1_9PEZI</name>
<dbReference type="Proteomes" id="UP000295604">
    <property type="component" value="Unassembled WGS sequence"/>
</dbReference>
<keyword evidence="3" id="KW-1185">Reference proteome</keyword>
<evidence type="ECO:0000313" key="2">
    <source>
        <dbReference type="EMBL" id="TEA14025.1"/>
    </source>
</evidence>
<accession>A0A4R8T9I1</accession>
<feature type="compositionally biased region" description="Basic and acidic residues" evidence="1">
    <location>
        <begin position="213"/>
        <end position="224"/>
    </location>
</feature>
<evidence type="ECO:0000256" key="1">
    <source>
        <dbReference type="SAM" id="MobiDB-lite"/>
    </source>
</evidence>
<organism evidence="2 3">
    <name type="scientific">Colletotrichum sidae</name>
    <dbReference type="NCBI Taxonomy" id="1347389"/>
    <lineage>
        <taxon>Eukaryota</taxon>
        <taxon>Fungi</taxon>
        <taxon>Dikarya</taxon>
        <taxon>Ascomycota</taxon>
        <taxon>Pezizomycotina</taxon>
        <taxon>Sordariomycetes</taxon>
        <taxon>Hypocreomycetidae</taxon>
        <taxon>Glomerellales</taxon>
        <taxon>Glomerellaceae</taxon>
        <taxon>Colletotrichum</taxon>
        <taxon>Colletotrichum orbiculare species complex</taxon>
    </lineage>
</organism>
<feature type="region of interest" description="Disordered" evidence="1">
    <location>
        <begin position="101"/>
        <end position="262"/>
    </location>
</feature>
<feature type="region of interest" description="Disordered" evidence="1">
    <location>
        <begin position="472"/>
        <end position="500"/>
    </location>
</feature>
<feature type="compositionally biased region" description="Basic and acidic residues" evidence="1">
    <location>
        <begin position="250"/>
        <end position="262"/>
    </location>
</feature>
<feature type="compositionally biased region" description="Polar residues" evidence="1">
    <location>
        <begin position="194"/>
        <end position="212"/>
    </location>
</feature>